<dbReference type="RefSeq" id="WP_420069880.1">
    <property type="nucleotide sequence ID" value="NZ_JBCHKQ010000003.1"/>
</dbReference>
<evidence type="ECO:0000313" key="3">
    <source>
        <dbReference type="Proteomes" id="UP001466331"/>
    </source>
</evidence>
<reference evidence="2 3" key="1">
    <citation type="submission" date="2024-03" db="EMBL/GenBank/DDBJ databases">
        <title>Ignisphaera cupida sp. nov., a hyperthermophilic hydrolytic archaeon from a hot spring of Kamchatka, and proposal of Ignisphaeraceae fam. nov.</title>
        <authorList>
            <person name="Podosokorskaya O.A."/>
            <person name="Elcheninov A.G."/>
            <person name="Maltseva A.I."/>
            <person name="Zayulina K.S."/>
            <person name="Novikov A."/>
            <person name="Merkel A.Y."/>
        </authorList>
    </citation>
    <scope>NUCLEOTIDE SEQUENCE [LARGE SCALE GENOMIC DNA]</scope>
    <source>
        <strain evidence="2 3">38H-sp</strain>
    </source>
</reference>
<feature type="transmembrane region" description="Helical" evidence="1">
    <location>
        <begin position="164"/>
        <end position="184"/>
    </location>
</feature>
<keyword evidence="1" id="KW-0472">Membrane</keyword>
<sequence length="431" mass="47845">MSTKKRSILENFYQFYAPIFLLLSFLAIIFIYLLLKNITVSIFAGIVLLIFMFRISPIGFLFFYIPEKLVSLESLFFFSAVFSVMFLSYLLRDAGIAESLVSLVRKSFPGLASFIILPASIGLFPMPGGALFSAPMVEKADAASSISPGRKAAINYWFRHIWEFWFPLYPGVLLAANLSGMSIWDFGRQNIVFTFISVFAGSLFLLLPVRKSIKPAVSSMLKETNKLKLPFLEIIIIITTYSTGYLISPPFPGRGYAFLLLGTIVSALILIIRSKIRFSNIKSILKFKKLWSFMLIVLLIKIYGFVLAVPTREGSIMQLISEQFLATGISPYLLIIILPLISGLVMGIAVGFVGISFPLVLGIIASLPGDRIDAYIMLAYISGYIGMMLSPLHICFIVSSEYFSSSLIKNLRYLIGPAAVILISAIAFAMV</sequence>
<feature type="transmembrane region" description="Helical" evidence="1">
    <location>
        <begin position="12"/>
        <end position="35"/>
    </location>
</feature>
<feature type="transmembrane region" description="Helical" evidence="1">
    <location>
        <begin position="332"/>
        <end position="365"/>
    </location>
</feature>
<gene>
    <name evidence="2" type="ORF">WKV44_07740</name>
</gene>
<dbReference type="Proteomes" id="UP001466331">
    <property type="component" value="Unassembled WGS sequence"/>
</dbReference>
<feature type="transmembrane region" description="Helical" evidence="1">
    <location>
        <begin position="111"/>
        <end position="132"/>
    </location>
</feature>
<proteinExistence type="predicted"/>
<dbReference type="Pfam" id="PF04165">
    <property type="entry name" value="DUF401"/>
    <property type="match status" value="1"/>
</dbReference>
<dbReference type="PANTHER" id="PTHR39556">
    <property type="entry name" value="PROTEIN, PUTATIVE-RELATED"/>
    <property type="match status" value="1"/>
</dbReference>
<comment type="caution">
    <text evidence="2">The sequence shown here is derived from an EMBL/GenBank/DDBJ whole genome shotgun (WGS) entry which is preliminary data.</text>
</comment>
<feature type="transmembrane region" description="Helical" evidence="1">
    <location>
        <begin position="41"/>
        <end position="65"/>
    </location>
</feature>
<evidence type="ECO:0000313" key="2">
    <source>
        <dbReference type="EMBL" id="MEM5948434.1"/>
    </source>
</evidence>
<organism evidence="2 3">
    <name type="scientific">Rarispira pelagica</name>
    <dbReference type="NCBI Taxonomy" id="3141764"/>
    <lineage>
        <taxon>Bacteria</taxon>
        <taxon>Pseudomonadati</taxon>
        <taxon>Spirochaetota</taxon>
        <taxon>Spirochaetia</taxon>
        <taxon>Winmispirales</taxon>
        <taxon>Winmispiraceae</taxon>
        <taxon>Rarispira</taxon>
    </lineage>
</organism>
<feature type="transmembrane region" description="Helical" evidence="1">
    <location>
        <begin position="377"/>
        <end position="399"/>
    </location>
</feature>
<feature type="transmembrane region" description="Helical" evidence="1">
    <location>
        <begin position="411"/>
        <end position="430"/>
    </location>
</feature>
<feature type="transmembrane region" description="Helical" evidence="1">
    <location>
        <begin position="229"/>
        <end position="247"/>
    </location>
</feature>
<name>A0ABU9UD48_9SPIR</name>
<dbReference type="EMBL" id="JBCHKQ010000003">
    <property type="protein sequence ID" value="MEM5948434.1"/>
    <property type="molecule type" value="Genomic_DNA"/>
</dbReference>
<feature type="transmembrane region" description="Helical" evidence="1">
    <location>
        <begin position="293"/>
        <end position="312"/>
    </location>
</feature>
<dbReference type="PANTHER" id="PTHR39556:SF1">
    <property type="entry name" value="PROTEIN, PUTATIVE-RELATED"/>
    <property type="match status" value="1"/>
</dbReference>
<keyword evidence="1" id="KW-1133">Transmembrane helix</keyword>
<feature type="transmembrane region" description="Helical" evidence="1">
    <location>
        <begin position="72"/>
        <end position="91"/>
    </location>
</feature>
<protein>
    <submittedName>
        <fullName evidence="2">DUF401 family protein</fullName>
    </submittedName>
</protein>
<keyword evidence="3" id="KW-1185">Reference proteome</keyword>
<evidence type="ECO:0000256" key="1">
    <source>
        <dbReference type="SAM" id="Phobius"/>
    </source>
</evidence>
<dbReference type="InterPro" id="IPR007294">
    <property type="entry name" value="DUF401"/>
</dbReference>
<feature type="transmembrane region" description="Helical" evidence="1">
    <location>
        <begin position="190"/>
        <end position="209"/>
    </location>
</feature>
<feature type="transmembrane region" description="Helical" evidence="1">
    <location>
        <begin position="253"/>
        <end position="272"/>
    </location>
</feature>
<keyword evidence="1" id="KW-0812">Transmembrane</keyword>
<accession>A0ABU9UD48</accession>